<dbReference type="GO" id="GO:0003724">
    <property type="term" value="F:RNA helicase activity"/>
    <property type="evidence" value="ECO:0007669"/>
    <property type="project" value="UniProtKB-EC"/>
</dbReference>
<feature type="compositionally biased region" description="Acidic residues" evidence="7">
    <location>
        <begin position="678"/>
        <end position="690"/>
    </location>
</feature>
<dbReference type="InterPro" id="IPR027417">
    <property type="entry name" value="P-loop_NTPase"/>
</dbReference>
<evidence type="ECO:0000313" key="11">
    <source>
        <dbReference type="Proteomes" id="UP001175261"/>
    </source>
</evidence>
<keyword evidence="2 6" id="KW-0378">Hydrolase</keyword>
<dbReference type="Gene3D" id="3.40.50.300">
    <property type="entry name" value="P-loop containing nucleotide triphosphate hydrolases"/>
    <property type="match status" value="2"/>
</dbReference>
<dbReference type="AlphaFoldDB" id="A0AA39L749"/>
<comment type="domain">
    <text evidence="6">The Q motif is unique to and characteristic of the DEAD box family of RNA helicases and controls ATP binding and hydrolysis.</text>
</comment>
<dbReference type="CDD" id="cd17956">
    <property type="entry name" value="DEADc_DDX51"/>
    <property type="match status" value="1"/>
</dbReference>
<evidence type="ECO:0000256" key="5">
    <source>
        <dbReference type="ARBA" id="ARBA00022884"/>
    </source>
</evidence>
<evidence type="ECO:0000256" key="1">
    <source>
        <dbReference type="ARBA" id="ARBA00022741"/>
    </source>
</evidence>
<feature type="domain" description="Helicase ATP-binding" evidence="8">
    <location>
        <begin position="350"/>
        <end position="600"/>
    </location>
</feature>
<dbReference type="Pfam" id="PF00271">
    <property type="entry name" value="Helicase_C"/>
    <property type="match status" value="1"/>
</dbReference>
<feature type="domain" description="Helicase C-terminal" evidence="9">
    <location>
        <begin position="707"/>
        <end position="862"/>
    </location>
</feature>
<evidence type="ECO:0000256" key="7">
    <source>
        <dbReference type="SAM" id="MobiDB-lite"/>
    </source>
</evidence>
<feature type="compositionally biased region" description="Basic residues" evidence="7">
    <location>
        <begin position="123"/>
        <end position="133"/>
    </location>
</feature>
<dbReference type="EC" id="3.6.4.13" evidence="6"/>
<dbReference type="EMBL" id="JAPDFR010000005">
    <property type="protein sequence ID" value="KAK0386613.1"/>
    <property type="molecule type" value="Genomic_DNA"/>
</dbReference>
<feature type="compositionally biased region" description="Basic and acidic residues" evidence="7">
    <location>
        <begin position="189"/>
        <end position="206"/>
    </location>
</feature>
<evidence type="ECO:0000259" key="8">
    <source>
        <dbReference type="PROSITE" id="PS51192"/>
    </source>
</evidence>
<gene>
    <name evidence="10" type="ORF">NLU13_6448</name>
</gene>
<dbReference type="InterPro" id="IPR011545">
    <property type="entry name" value="DEAD/DEAH_box_helicase_dom"/>
</dbReference>
<dbReference type="PROSITE" id="PS00039">
    <property type="entry name" value="DEAD_ATP_HELICASE"/>
    <property type="match status" value="1"/>
</dbReference>
<evidence type="ECO:0000256" key="2">
    <source>
        <dbReference type="ARBA" id="ARBA00022801"/>
    </source>
</evidence>
<dbReference type="SMART" id="SM00490">
    <property type="entry name" value="HELICc"/>
    <property type="match status" value="1"/>
</dbReference>
<evidence type="ECO:0000259" key="9">
    <source>
        <dbReference type="PROSITE" id="PS51194"/>
    </source>
</evidence>
<reference evidence="10" key="1">
    <citation type="submission" date="2022-10" db="EMBL/GenBank/DDBJ databases">
        <title>Determination and structural analysis of whole genome sequence of Sarocladium strictum F4-1.</title>
        <authorList>
            <person name="Hu L."/>
            <person name="Jiang Y."/>
        </authorList>
    </citation>
    <scope>NUCLEOTIDE SEQUENCE</scope>
    <source>
        <strain evidence="10">F4-1</strain>
    </source>
</reference>
<dbReference type="Proteomes" id="UP001175261">
    <property type="component" value="Unassembled WGS sequence"/>
</dbReference>
<dbReference type="PROSITE" id="PS51194">
    <property type="entry name" value="HELICASE_CTER"/>
    <property type="match status" value="1"/>
</dbReference>
<dbReference type="InterPro" id="IPR014001">
    <property type="entry name" value="Helicase_ATP-bd"/>
</dbReference>
<dbReference type="CDD" id="cd18787">
    <property type="entry name" value="SF2_C_DEAD"/>
    <property type="match status" value="1"/>
</dbReference>
<keyword evidence="3 6" id="KW-0347">Helicase</keyword>
<keyword evidence="11" id="KW-1185">Reference proteome</keyword>
<dbReference type="GO" id="GO:0005524">
    <property type="term" value="F:ATP binding"/>
    <property type="evidence" value="ECO:0007669"/>
    <property type="project" value="UniProtKB-UniRule"/>
</dbReference>
<comment type="caution">
    <text evidence="10">The sequence shown here is derived from an EMBL/GenBank/DDBJ whole genome shotgun (WGS) entry which is preliminary data.</text>
</comment>
<evidence type="ECO:0000313" key="10">
    <source>
        <dbReference type="EMBL" id="KAK0386613.1"/>
    </source>
</evidence>
<comment type="function">
    <text evidence="6">RNA helicase.</text>
</comment>
<evidence type="ECO:0000256" key="4">
    <source>
        <dbReference type="ARBA" id="ARBA00022840"/>
    </source>
</evidence>
<feature type="region of interest" description="Disordered" evidence="7">
    <location>
        <begin position="647"/>
        <end position="713"/>
    </location>
</feature>
<sequence>MYARYIPPSKDAAPAPKAPSPPTQSVSEEAPPTEQPAQVGGQGFTYSRYIPGSKPTSAPTPISHAATDDIPAGPGPSAAKKKRKAAEDIREQSPASLKKFKEDAVPIQEEASALVETETKESRKVKKEKSKKKSREENADSATHQDETPSKKPSKKKTREETITNGDVRPEEDDEPSAQTAAIEAMDIDQQHEPEVASKTKPEKSERKKRKEKRALEKLQAQDNDGDDEELDEKLAEAERHRSIMERKAKSLKFSEKMADTAEEDAMDIDPADIHGLEPLPQPEPVIFDDSQPGFETLPPWLAQPLRVSPDHKTPWSELGILPKAANFLEEKGFESAFAVQTAAIPLLMPTSKQQPGDVLISAATGSGKTLAYALPIVRELSSGVVTRLRTLVVLPTRELVGQAHDVFELCAKAYQGGGRKRVRIGVSYGGQLLRNEQEALVERETRFDPEEYARIKKELQSRRAAELGLEEGDEDALEPDFEESDPRLGKWEGDVTEFSSKVDILICTPGRLVEHLEQTAGFSLDYIRWLVVDEADKLLSLTFQGWLGTVLEKFKTKLYGARQFPDMDYEGVRKVVLSATLTRDLGLLNQLALRRPRLIVLEAGEDTKMVEHSLPAQLKEYAVRVHEANLKPLYLLDLINEGHMSGTKNPAAHSQNAQKQEDSDETSSDGSSSSSESDSDSESSSDSDSDTSSASEGTPTPSKAPSSKSTGANIPTALIFTKSNEAALRLSRLLTILSPYLASHIATITSTTPTSQRRKLLRNFASPASPLRLIVASDLVARGIDIRNLDHVVNYDLPASVAGYVHRVGRTARAGRSGAAWTLVADEESGWFWGKIAKAKGIERAQKVERVRIEEMTEEMIGDYEKALEKLGQEAVERKK</sequence>
<dbReference type="Pfam" id="PF00270">
    <property type="entry name" value="DEAD"/>
    <property type="match status" value="2"/>
</dbReference>
<dbReference type="PROSITE" id="PS51192">
    <property type="entry name" value="HELICASE_ATP_BIND_1"/>
    <property type="match status" value="1"/>
</dbReference>
<dbReference type="PANTHER" id="PTHR24031">
    <property type="entry name" value="RNA HELICASE"/>
    <property type="match status" value="1"/>
</dbReference>
<evidence type="ECO:0000256" key="3">
    <source>
        <dbReference type="ARBA" id="ARBA00022806"/>
    </source>
</evidence>
<feature type="region of interest" description="Disordered" evidence="7">
    <location>
        <begin position="1"/>
        <end position="236"/>
    </location>
</feature>
<dbReference type="GO" id="GO:0016787">
    <property type="term" value="F:hydrolase activity"/>
    <property type="evidence" value="ECO:0007669"/>
    <property type="project" value="UniProtKB-KW"/>
</dbReference>
<feature type="compositionally biased region" description="Basic and acidic residues" evidence="7">
    <location>
        <begin position="134"/>
        <end position="150"/>
    </location>
</feature>
<name>A0AA39L749_SARSR</name>
<proteinExistence type="inferred from homology"/>
<keyword evidence="1 6" id="KW-0547">Nucleotide-binding</keyword>
<dbReference type="GO" id="GO:0003723">
    <property type="term" value="F:RNA binding"/>
    <property type="evidence" value="ECO:0007669"/>
    <property type="project" value="UniProtKB-UniRule"/>
</dbReference>
<keyword evidence="4 6" id="KW-0067">ATP-binding</keyword>
<feature type="compositionally biased region" description="Polar residues" evidence="7">
    <location>
        <begin position="647"/>
        <end position="659"/>
    </location>
</feature>
<comment type="catalytic activity">
    <reaction evidence="6">
        <text>ATP + H2O = ADP + phosphate + H(+)</text>
        <dbReference type="Rhea" id="RHEA:13065"/>
        <dbReference type="ChEBI" id="CHEBI:15377"/>
        <dbReference type="ChEBI" id="CHEBI:15378"/>
        <dbReference type="ChEBI" id="CHEBI:30616"/>
        <dbReference type="ChEBI" id="CHEBI:43474"/>
        <dbReference type="ChEBI" id="CHEBI:456216"/>
        <dbReference type="EC" id="3.6.4.13"/>
    </reaction>
</comment>
<feature type="compositionally biased region" description="Low complexity" evidence="7">
    <location>
        <begin position="691"/>
        <end position="713"/>
    </location>
</feature>
<accession>A0AA39L749</accession>
<dbReference type="SUPFAM" id="SSF52540">
    <property type="entry name" value="P-loop containing nucleoside triphosphate hydrolases"/>
    <property type="match status" value="1"/>
</dbReference>
<comment type="similarity">
    <text evidence="6">Belongs to the DEAD box helicase family.</text>
</comment>
<dbReference type="SMART" id="SM00487">
    <property type="entry name" value="DEXDc"/>
    <property type="match status" value="1"/>
</dbReference>
<protein>
    <recommendedName>
        <fullName evidence="6">ATP-dependent RNA helicase</fullName>
        <ecNumber evidence="6">3.6.4.13</ecNumber>
    </recommendedName>
</protein>
<evidence type="ECO:0000256" key="6">
    <source>
        <dbReference type="RuleBase" id="RU365068"/>
    </source>
</evidence>
<organism evidence="10 11">
    <name type="scientific">Sarocladium strictum</name>
    <name type="common">Black bundle disease fungus</name>
    <name type="synonym">Acremonium strictum</name>
    <dbReference type="NCBI Taxonomy" id="5046"/>
    <lineage>
        <taxon>Eukaryota</taxon>
        <taxon>Fungi</taxon>
        <taxon>Dikarya</taxon>
        <taxon>Ascomycota</taxon>
        <taxon>Pezizomycotina</taxon>
        <taxon>Sordariomycetes</taxon>
        <taxon>Hypocreomycetidae</taxon>
        <taxon>Hypocreales</taxon>
        <taxon>Sarocladiaceae</taxon>
        <taxon>Sarocladium</taxon>
    </lineage>
</organism>
<keyword evidence="5 6" id="KW-0694">RNA-binding</keyword>
<dbReference type="InterPro" id="IPR000629">
    <property type="entry name" value="RNA-helicase_DEAD-box_CS"/>
</dbReference>
<dbReference type="InterPro" id="IPR001650">
    <property type="entry name" value="Helicase_C-like"/>
</dbReference>